<keyword evidence="1" id="KW-0472">Membrane</keyword>
<keyword evidence="3" id="KW-1185">Reference proteome</keyword>
<protein>
    <submittedName>
        <fullName evidence="2">Prepilin-type N-terminal cleavage/methylation domain-containing protein</fullName>
    </submittedName>
</protein>
<dbReference type="InterPro" id="IPR012902">
    <property type="entry name" value="N_methyl_site"/>
</dbReference>
<accession>A0A852T0K7</accession>
<dbReference type="Pfam" id="PF07963">
    <property type="entry name" value="N_methyl"/>
    <property type="match status" value="1"/>
</dbReference>
<feature type="transmembrane region" description="Helical" evidence="1">
    <location>
        <begin position="20"/>
        <end position="41"/>
    </location>
</feature>
<dbReference type="InterPro" id="IPR045584">
    <property type="entry name" value="Pilin-like"/>
</dbReference>
<dbReference type="PROSITE" id="PS00409">
    <property type="entry name" value="PROKAR_NTER_METHYL"/>
    <property type="match status" value="1"/>
</dbReference>
<keyword evidence="1" id="KW-0812">Transmembrane</keyword>
<evidence type="ECO:0000313" key="2">
    <source>
        <dbReference type="EMBL" id="NYD74465.1"/>
    </source>
</evidence>
<dbReference type="InterPro" id="IPR013784">
    <property type="entry name" value="Carb-bd-like_fold"/>
</dbReference>
<evidence type="ECO:0000256" key="1">
    <source>
        <dbReference type="SAM" id="Phobius"/>
    </source>
</evidence>
<dbReference type="GO" id="GO:0030246">
    <property type="term" value="F:carbohydrate binding"/>
    <property type="evidence" value="ECO:0007669"/>
    <property type="project" value="InterPro"/>
</dbReference>
<sequence length="465" mass="47171">MNRINTLLRQDETRDSGFTLIEVLVAMMVFAIISVVVAYSLTLSMTLTRTSRASEVAANLAAQQVDVARATPDIFDVTSGIVTQTLDGTTYTITKSVGWVNSAGAASDCGSGSGILQNKTLNVSVSWDGKNPSTTPVQASTLLAPAGPINDPTTGTIIVHVTTASGAALSGVPVAIKVDTSVSPNTATAVSTAPDPTDSDGCSYVLKVVPGTYVVTVGKTGDGRISSKQVQVPAAQTTVTAGQSSVLDVQYDTAANPVMTLSPGAPAGTMFPAALPMTYAPQGDPYSTNVAPLTVAAVTTATTPLFPFTSGYSVFAGQYVPAAGGQPQCLSVDPGQWVNPNASGNVGQRPPAVGVTPGSTGTVPMPVIRISTSSKWIVAVSAVASAAIGDPGCATGMTLRYGQSPATGGVANVALPYGSWKIYALSNQNDALQSSALVDATKITLPAGSPPFTGANIFTIDPRQP</sequence>
<dbReference type="SUPFAM" id="SSF54523">
    <property type="entry name" value="Pili subunits"/>
    <property type="match status" value="1"/>
</dbReference>
<organism evidence="2 3">
    <name type="scientific">Leifsonia soli</name>
    <dbReference type="NCBI Taxonomy" id="582665"/>
    <lineage>
        <taxon>Bacteria</taxon>
        <taxon>Bacillati</taxon>
        <taxon>Actinomycetota</taxon>
        <taxon>Actinomycetes</taxon>
        <taxon>Micrococcales</taxon>
        <taxon>Microbacteriaceae</taxon>
        <taxon>Leifsonia</taxon>
    </lineage>
</organism>
<dbReference type="Gene3D" id="2.60.40.1120">
    <property type="entry name" value="Carboxypeptidase-like, regulatory domain"/>
    <property type="match status" value="1"/>
</dbReference>
<comment type="caution">
    <text evidence="2">The sequence shown here is derived from an EMBL/GenBank/DDBJ whole genome shotgun (WGS) entry which is preliminary data.</text>
</comment>
<dbReference type="AlphaFoldDB" id="A0A852T0K7"/>
<dbReference type="SUPFAM" id="SSF49452">
    <property type="entry name" value="Starch-binding domain-like"/>
    <property type="match status" value="1"/>
</dbReference>
<dbReference type="EMBL" id="JACCBJ010000001">
    <property type="protein sequence ID" value="NYD74465.1"/>
    <property type="molecule type" value="Genomic_DNA"/>
</dbReference>
<gene>
    <name evidence="2" type="ORF">BJ963_001984</name>
</gene>
<name>A0A852T0K7_9MICO</name>
<dbReference type="NCBIfam" id="TIGR02532">
    <property type="entry name" value="IV_pilin_GFxxxE"/>
    <property type="match status" value="1"/>
</dbReference>
<dbReference type="Proteomes" id="UP000589620">
    <property type="component" value="Unassembled WGS sequence"/>
</dbReference>
<reference evidence="2 3" key="1">
    <citation type="submission" date="2020-07" db="EMBL/GenBank/DDBJ databases">
        <title>Sequencing the genomes of 1000 actinobacteria strains.</title>
        <authorList>
            <person name="Klenk H.-P."/>
        </authorList>
    </citation>
    <scope>NUCLEOTIDE SEQUENCE [LARGE SCALE GENOMIC DNA]</scope>
    <source>
        <strain evidence="2 3">DSM 23871</strain>
    </source>
</reference>
<keyword evidence="1" id="KW-1133">Transmembrane helix</keyword>
<proteinExistence type="predicted"/>
<evidence type="ECO:0000313" key="3">
    <source>
        <dbReference type="Proteomes" id="UP000589620"/>
    </source>
</evidence>
<dbReference type="RefSeq" id="WP_179456328.1">
    <property type="nucleotide sequence ID" value="NZ_BAAAPX010000001.1"/>
</dbReference>